<dbReference type="FunFam" id="3.40.309.10:FF:000003">
    <property type="entry name" value="Aldehyde dehydrogenase"/>
    <property type="match status" value="1"/>
</dbReference>
<sequence length="494" mass="56441">MLTENGQKIAMMRDYVNSGATRSYEFRIKQIKKIKQMLINENDKICEAIYKDTRRRQEFTEFYEMGVARMECEQFIDNLKEWMEPEYVDRTLLCMLDTPYVYKEPFGVCLLISPFNYPINLTVPALIAMIAAGNSVIIKPSELSPHTSAVFEEIYHKYFDRRLIQVVQGDGEFTAALLEERFDFICYTGSARIGKIVMEASSRHLTPVVLELGGQSPVLVDETVNLEITARRILWGKTSNGGQTCLAPNHLITTPEVKFKLLPILKKVLIEFYGQDAQKSDDLMRLVHTRHFDRIKALVDATKGSVFFQAGEFDRDDLFIPPMVVEVDEDDSLLKEELFAPILPIVCVENFDDAYNMVKKTEKPLGAYIFTNNKKRQQRFVEEVQTGNVGINDLMLNFAIDTLPFGGVGHSGMGRYRGKSGYDTFSNWKSVLHRGFFADNLTACRYPPCTPEKYKMMQKSGSRVVVPKSFKKTMSILPWVLLGVLLNILLQKVL</sequence>
<proteinExistence type="inferred from homology"/>
<dbReference type="GO" id="GO:0005737">
    <property type="term" value="C:cytoplasm"/>
    <property type="evidence" value="ECO:0007669"/>
    <property type="project" value="TreeGrafter"/>
</dbReference>
<organism evidence="7 8">
    <name type="scientific">Bursaphelenchus okinawaensis</name>
    <dbReference type="NCBI Taxonomy" id="465554"/>
    <lineage>
        <taxon>Eukaryota</taxon>
        <taxon>Metazoa</taxon>
        <taxon>Ecdysozoa</taxon>
        <taxon>Nematoda</taxon>
        <taxon>Chromadorea</taxon>
        <taxon>Rhabditida</taxon>
        <taxon>Tylenchina</taxon>
        <taxon>Tylenchomorpha</taxon>
        <taxon>Aphelenchoidea</taxon>
        <taxon>Aphelenchoididae</taxon>
        <taxon>Bursaphelenchus</taxon>
    </lineage>
</organism>
<dbReference type="InterPro" id="IPR015590">
    <property type="entry name" value="Aldehyde_DH_dom"/>
</dbReference>
<evidence type="ECO:0000256" key="1">
    <source>
        <dbReference type="ARBA" id="ARBA00009986"/>
    </source>
</evidence>
<reference evidence="7" key="1">
    <citation type="submission" date="2020-09" db="EMBL/GenBank/DDBJ databases">
        <authorList>
            <person name="Kikuchi T."/>
        </authorList>
    </citation>
    <scope>NUCLEOTIDE SEQUENCE</scope>
    <source>
        <strain evidence="7">SH1</strain>
    </source>
</reference>
<dbReference type="InterPro" id="IPR016161">
    <property type="entry name" value="Ald_DH/histidinol_DH"/>
</dbReference>
<name>A0A811L2K0_9BILA</name>
<comment type="similarity">
    <text evidence="1 4">Belongs to the aldehyde dehydrogenase family.</text>
</comment>
<feature type="domain" description="Aldehyde dehydrogenase" evidence="6">
    <location>
        <begin position="23"/>
        <end position="431"/>
    </location>
</feature>
<evidence type="ECO:0000256" key="3">
    <source>
        <dbReference type="ARBA" id="ARBA00023027"/>
    </source>
</evidence>
<dbReference type="EMBL" id="CAJFDH010000004">
    <property type="protein sequence ID" value="CAD5221419.1"/>
    <property type="molecule type" value="Genomic_DNA"/>
</dbReference>
<dbReference type="Proteomes" id="UP000783686">
    <property type="component" value="Unassembled WGS sequence"/>
</dbReference>
<dbReference type="Pfam" id="PF00171">
    <property type="entry name" value="Aldedh"/>
    <property type="match status" value="1"/>
</dbReference>
<dbReference type="Proteomes" id="UP000614601">
    <property type="component" value="Unassembled WGS sequence"/>
</dbReference>
<feature type="active site" evidence="5">
    <location>
        <position position="211"/>
    </location>
</feature>
<accession>A0A811L2K0</accession>
<keyword evidence="2 4" id="KW-0560">Oxidoreductase</keyword>
<dbReference type="GO" id="GO:0004029">
    <property type="term" value="F:aldehyde dehydrogenase (NAD+) activity"/>
    <property type="evidence" value="ECO:0007669"/>
    <property type="project" value="TreeGrafter"/>
</dbReference>
<evidence type="ECO:0000313" key="7">
    <source>
        <dbReference type="EMBL" id="CAD5221419.1"/>
    </source>
</evidence>
<dbReference type="OrthoDB" id="440325at2759"/>
<feature type="active site" evidence="5">
    <location>
        <position position="245"/>
    </location>
</feature>
<dbReference type="PANTHER" id="PTHR43570:SF16">
    <property type="entry name" value="ALDEHYDE DEHYDROGENASE TYPE III, ISOFORM Q"/>
    <property type="match status" value="1"/>
</dbReference>
<dbReference type="InterPro" id="IPR016162">
    <property type="entry name" value="Ald_DH_N"/>
</dbReference>
<protein>
    <recommendedName>
        <fullName evidence="4">Aldehyde dehydrogenase</fullName>
    </recommendedName>
</protein>
<dbReference type="Gene3D" id="3.40.309.10">
    <property type="entry name" value="Aldehyde Dehydrogenase, Chain A, domain 2"/>
    <property type="match status" value="1"/>
</dbReference>
<gene>
    <name evidence="7" type="ORF">BOKJ2_LOCUS9435</name>
</gene>
<dbReference type="AlphaFoldDB" id="A0A811L2K0"/>
<evidence type="ECO:0000256" key="2">
    <source>
        <dbReference type="ARBA" id="ARBA00023002"/>
    </source>
</evidence>
<comment type="caution">
    <text evidence="7">The sequence shown here is derived from an EMBL/GenBank/DDBJ whole genome shotgun (WGS) entry which is preliminary data.</text>
</comment>
<dbReference type="Gene3D" id="3.40.605.10">
    <property type="entry name" value="Aldehyde Dehydrogenase, Chain A, domain 1"/>
    <property type="match status" value="1"/>
</dbReference>
<evidence type="ECO:0000259" key="6">
    <source>
        <dbReference type="Pfam" id="PF00171"/>
    </source>
</evidence>
<evidence type="ECO:0000256" key="5">
    <source>
        <dbReference type="PIRSR" id="PIRSR036492-1"/>
    </source>
</evidence>
<dbReference type="PANTHER" id="PTHR43570">
    <property type="entry name" value="ALDEHYDE DEHYDROGENASE"/>
    <property type="match status" value="1"/>
</dbReference>
<dbReference type="InterPro" id="IPR016163">
    <property type="entry name" value="Ald_DH_C"/>
</dbReference>
<dbReference type="EMBL" id="CAJFCW020000004">
    <property type="protein sequence ID" value="CAG9115053.1"/>
    <property type="molecule type" value="Genomic_DNA"/>
</dbReference>
<keyword evidence="8" id="KW-1185">Reference proteome</keyword>
<dbReference type="PIRSF" id="PIRSF036492">
    <property type="entry name" value="ALDH"/>
    <property type="match status" value="1"/>
</dbReference>
<evidence type="ECO:0000256" key="4">
    <source>
        <dbReference type="PIRNR" id="PIRNR036492"/>
    </source>
</evidence>
<evidence type="ECO:0000313" key="8">
    <source>
        <dbReference type="Proteomes" id="UP000614601"/>
    </source>
</evidence>
<dbReference type="CDD" id="cd07087">
    <property type="entry name" value="ALDH_F3-13-14_CALDH-like"/>
    <property type="match status" value="1"/>
</dbReference>
<dbReference type="SUPFAM" id="SSF53720">
    <property type="entry name" value="ALDH-like"/>
    <property type="match status" value="1"/>
</dbReference>
<keyword evidence="3" id="KW-0520">NAD</keyword>
<dbReference type="InterPro" id="IPR012394">
    <property type="entry name" value="Aldehyde_DH_NAD(P)"/>
</dbReference>
<dbReference type="FunFam" id="3.40.605.10:FF:000004">
    <property type="entry name" value="Aldehyde dehydrogenase"/>
    <property type="match status" value="1"/>
</dbReference>
<dbReference type="GO" id="GO:0006081">
    <property type="term" value="P:aldehyde metabolic process"/>
    <property type="evidence" value="ECO:0007669"/>
    <property type="project" value="InterPro"/>
</dbReference>